<evidence type="ECO:0000313" key="2">
    <source>
        <dbReference type="Proteomes" id="UP000265419"/>
    </source>
</evidence>
<keyword evidence="2" id="KW-1185">Reference proteome</keyword>
<comment type="caution">
    <text evidence="1">The sequence shown here is derived from an EMBL/GenBank/DDBJ whole genome shotgun (WGS) entry which is preliminary data.</text>
</comment>
<dbReference type="SUPFAM" id="SSF160424">
    <property type="entry name" value="BH3703-like"/>
    <property type="match status" value="1"/>
</dbReference>
<sequence>MGMMELMAVQPRMAAVLDSAVVDGDVRVVATLRALGDHLSLDLMAVDASGGSVNVVDRLGDGFAAVTSPLMDLADEHRAASYVPGAGSWFVGVFTLSVGGGLEVETDFDSAPLTGSYPVARRVDCVRELEMFPRSEANIPGWLAEGVVSGA</sequence>
<reference evidence="1 2" key="1">
    <citation type="submission" date="2018-07" db="EMBL/GenBank/DDBJ databases">
        <title>Arthrobacter sp. nov., isolated from raw cow's milk with high bacterial count.</title>
        <authorList>
            <person name="Hahne J."/>
            <person name="Isele D."/>
            <person name="Lipski A."/>
        </authorList>
    </citation>
    <scope>NUCLEOTIDE SEQUENCE [LARGE SCALE GENOMIC DNA]</scope>
    <source>
        <strain evidence="1 2">JZ R-35</strain>
    </source>
</reference>
<dbReference type="AlphaFoldDB" id="A0A399JCF5"/>
<accession>A0A399JCF5</accession>
<evidence type="ECO:0000313" key="1">
    <source>
        <dbReference type="EMBL" id="RII42760.1"/>
    </source>
</evidence>
<dbReference type="Proteomes" id="UP000265419">
    <property type="component" value="Unassembled WGS sequence"/>
</dbReference>
<protein>
    <submittedName>
        <fullName evidence="1">Uncharacterized protein</fullName>
    </submittedName>
</protein>
<organism evidence="1 2">
    <name type="scientific">Galactobacter valiniphilus</name>
    <dbReference type="NCBI Taxonomy" id="2676122"/>
    <lineage>
        <taxon>Bacteria</taxon>
        <taxon>Bacillati</taxon>
        <taxon>Actinomycetota</taxon>
        <taxon>Actinomycetes</taxon>
        <taxon>Micrococcales</taxon>
        <taxon>Micrococcaceae</taxon>
        <taxon>Galactobacter</taxon>
    </lineage>
</organism>
<dbReference type="EMBL" id="QQXK01000008">
    <property type="protein sequence ID" value="RII42760.1"/>
    <property type="molecule type" value="Genomic_DNA"/>
</dbReference>
<proteinExistence type="predicted"/>
<dbReference type="InterPro" id="IPR036170">
    <property type="entry name" value="YezG-like_sf"/>
</dbReference>
<gene>
    <name evidence="1" type="ORF">DWB68_05330</name>
</gene>
<name>A0A399JCF5_9MICC</name>